<dbReference type="Proteomes" id="UP000029014">
    <property type="component" value="Unassembled WGS sequence"/>
</dbReference>
<dbReference type="InterPro" id="IPR010935">
    <property type="entry name" value="SMC_hinge"/>
</dbReference>
<dbReference type="SUPFAM" id="SSF75553">
    <property type="entry name" value="Smc hinge domain"/>
    <property type="match status" value="1"/>
</dbReference>
<evidence type="ECO:0000256" key="4">
    <source>
        <dbReference type="ARBA" id="ARBA00023054"/>
    </source>
</evidence>
<dbReference type="FunFam" id="3.40.50.300:FF:000984">
    <property type="entry name" value="Chromosome partition protein Smc"/>
    <property type="match status" value="1"/>
</dbReference>
<keyword evidence="5" id="KW-0238">DNA-binding</keyword>
<evidence type="ECO:0000256" key="3">
    <source>
        <dbReference type="ARBA" id="ARBA00022840"/>
    </source>
</evidence>
<protein>
    <submittedName>
        <fullName evidence="10">Smc protein</fullName>
    </submittedName>
</protein>
<evidence type="ECO:0000256" key="5">
    <source>
        <dbReference type="ARBA" id="ARBA00023125"/>
    </source>
</evidence>
<name>A0A087BQ09_9BIFI</name>
<dbReference type="GO" id="GO:0051276">
    <property type="term" value="P:chromosome organization"/>
    <property type="evidence" value="ECO:0007669"/>
    <property type="project" value="InterPro"/>
</dbReference>
<keyword evidence="11" id="KW-1185">Reference proteome</keyword>
<dbReference type="Gene3D" id="3.40.50.300">
    <property type="entry name" value="P-loop containing nucleotide triphosphate hydrolases"/>
    <property type="match status" value="1"/>
</dbReference>
<dbReference type="eggNOG" id="COG1196">
    <property type="taxonomic scope" value="Bacteria"/>
</dbReference>
<dbReference type="Pfam" id="PF02463">
    <property type="entry name" value="SMC_N"/>
    <property type="match status" value="1"/>
</dbReference>
<evidence type="ECO:0000259" key="8">
    <source>
        <dbReference type="Pfam" id="PF02463"/>
    </source>
</evidence>
<feature type="region of interest" description="Disordered" evidence="7">
    <location>
        <begin position="424"/>
        <end position="460"/>
    </location>
</feature>
<feature type="domain" description="RecF/RecN/SMC N-terminal" evidence="8">
    <location>
        <begin position="2"/>
        <end position="282"/>
    </location>
</feature>
<proteinExistence type="predicted"/>
<feature type="compositionally biased region" description="Low complexity" evidence="7">
    <location>
        <begin position="738"/>
        <end position="752"/>
    </location>
</feature>
<keyword evidence="2" id="KW-0547">Nucleotide-binding</keyword>
<dbReference type="PANTHER" id="PTHR42963">
    <property type="entry name" value="CHROMOSOME PARTITION PROTEIN MUKB"/>
    <property type="match status" value="1"/>
</dbReference>
<gene>
    <name evidence="10" type="ORF">BMIN_0833</name>
</gene>
<sequence>MYLKELTLRGFKSFASSTTLRFEPGITAVVGPNGSGKSNIVDALTWVMGEQGARNLRGTSMEDVIFAGTATRPALGRAQVTLTIDNSDHALDIPYAEVTISRTVFRNGGSEYAINGSQCRLLDIQELLSDTGLGQQMHVIVGQGRLDAILRADPAGNRAFIEEAAGILKHRKRKERALRKLAASEDNLSRVDDLIAELRRQMGPLGRQARISRRADRITAALRDARCRVAADDALTLTRRLEEITRSSRTARESLSQATQQADELRARIAELEDRGTASNPELSQCERDWHELTQEAQRLRSMAGVAVERAGSLRASMIHESGGDPDVIRHRAEELASQASDMDDAVAQRRLALDEATERRAEDERRLASTRQTMAQLRRTAQEREARLSRIRELIAKEDSAAQLARSRAGDLDARHDEIAREIEDVGQRVSRTDQEDHGDPDAGERSLNQASDELRARRDEVASIERRRREVESQAISLEAKAAALDETLSNRDGDGESRIHGDVTVHGRLWDFLRVESGWEAAVDRVLGPWGTAFVVSGDDDIASIVLSSDSDSDFVTVMRPWSDGDGDGTGDGTGDSDGDGDGGSRVRPVLSGSLADRLSVNPECPDGDFARSVVETVSAMVVDVACADSAREALDLVRDGRWRAAVTSDGVMARRGAAMSGTSDGSSDMLLAAARDQARAQARERRREVADFHDAHEAAVHAVDEASRRVESMRAELAEARLHERESRSRRGIAKASSRAASSAVPGG</sequence>
<dbReference type="GO" id="GO:0005524">
    <property type="term" value="F:ATP binding"/>
    <property type="evidence" value="ECO:0007669"/>
    <property type="project" value="UniProtKB-KW"/>
</dbReference>
<feature type="region of interest" description="Disordered" evidence="7">
    <location>
        <begin position="724"/>
        <end position="752"/>
    </location>
</feature>
<dbReference type="InterPro" id="IPR050308">
    <property type="entry name" value="MukB/SMC"/>
</dbReference>
<feature type="region of interest" description="Disordered" evidence="7">
    <location>
        <begin position="562"/>
        <end position="592"/>
    </location>
</feature>
<evidence type="ECO:0000313" key="11">
    <source>
        <dbReference type="Proteomes" id="UP000029014"/>
    </source>
</evidence>
<evidence type="ECO:0000256" key="7">
    <source>
        <dbReference type="SAM" id="MobiDB-lite"/>
    </source>
</evidence>
<dbReference type="RefSeq" id="WP_238565605.1">
    <property type="nucleotide sequence ID" value="NZ_JGZD01000008.1"/>
</dbReference>
<evidence type="ECO:0000256" key="2">
    <source>
        <dbReference type="ARBA" id="ARBA00022741"/>
    </source>
</evidence>
<organism evidence="10 11">
    <name type="scientific">Bifidobacterium minimum</name>
    <dbReference type="NCBI Taxonomy" id="1693"/>
    <lineage>
        <taxon>Bacteria</taxon>
        <taxon>Bacillati</taxon>
        <taxon>Actinomycetota</taxon>
        <taxon>Actinomycetes</taxon>
        <taxon>Bifidobacteriales</taxon>
        <taxon>Bifidobacteriaceae</taxon>
        <taxon>Bifidobacterium</taxon>
    </lineage>
</organism>
<feature type="domain" description="SMC hinge" evidence="9">
    <location>
        <begin position="508"/>
        <end position="549"/>
    </location>
</feature>
<dbReference type="InterPro" id="IPR003395">
    <property type="entry name" value="RecF/RecN/SMC_N"/>
</dbReference>
<dbReference type="EMBL" id="JGZD01000008">
    <property type="protein sequence ID" value="KFI73109.1"/>
    <property type="molecule type" value="Genomic_DNA"/>
</dbReference>
<dbReference type="GO" id="GO:0005737">
    <property type="term" value="C:cytoplasm"/>
    <property type="evidence" value="ECO:0007669"/>
    <property type="project" value="TreeGrafter"/>
</dbReference>
<reference evidence="10 11" key="1">
    <citation type="submission" date="2014-03" db="EMBL/GenBank/DDBJ databases">
        <title>Genomics of Bifidobacteria.</title>
        <authorList>
            <person name="Ventura M."/>
            <person name="Milani C."/>
            <person name="Lugli G.A."/>
        </authorList>
    </citation>
    <scope>NUCLEOTIDE SEQUENCE [LARGE SCALE GENOMIC DNA]</scope>
    <source>
        <strain evidence="10 11">LMG 11592</strain>
    </source>
</reference>
<dbReference type="Pfam" id="PF06470">
    <property type="entry name" value="SMC_hinge"/>
    <property type="match status" value="1"/>
</dbReference>
<dbReference type="PANTHER" id="PTHR42963:SF1">
    <property type="entry name" value="DUF4476 DOMAIN-CONTAINING PROTEIN"/>
    <property type="match status" value="1"/>
</dbReference>
<evidence type="ECO:0000256" key="6">
    <source>
        <dbReference type="SAM" id="Coils"/>
    </source>
</evidence>
<feature type="compositionally biased region" description="Basic and acidic residues" evidence="7">
    <location>
        <begin position="424"/>
        <end position="446"/>
    </location>
</feature>
<dbReference type="AlphaFoldDB" id="A0A087BQ09"/>
<feature type="region of interest" description="Disordered" evidence="7">
    <location>
        <begin position="356"/>
        <end position="382"/>
    </location>
</feature>
<keyword evidence="3" id="KW-0067">ATP-binding</keyword>
<evidence type="ECO:0000259" key="9">
    <source>
        <dbReference type="Pfam" id="PF06470"/>
    </source>
</evidence>
<dbReference type="InterPro" id="IPR036277">
    <property type="entry name" value="SMC_hinge_sf"/>
</dbReference>
<dbReference type="GO" id="GO:0003677">
    <property type="term" value="F:DNA binding"/>
    <property type="evidence" value="ECO:0007669"/>
    <property type="project" value="UniProtKB-KW"/>
</dbReference>
<keyword evidence="1" id="KW-0963">Cytoplasm</keyword>
<dbReference type="SUPFAM" id="SSF52540">
    <property type="entry name" value="P-loop containing nucleoside triphosphate hydrolases"/>
    <property type="match status" value="1"/>
</dbReference>
<feature type="compositionally biased region" description="Acidic residues" evidence="7">
    <location>
        <begin position="568"/>
        <end position="584"/>
    </location>
</feature>
<evidence type="ECO:0000313" key="10">
    <source>
        <dbReference type="EMBL" id="KFI73109.1"/>
    </source>
</evidence>
<feature type="compositionally biased region" description="Basic and acidic residues" evidence="7">
    <location>
        <begin position="356"/>
        <end position="368"/>
    </location>
</feature>
<accession>A0A087BQ09</accession>
<comment type="caution">
    <text evidence="10">The sequence shown here is derived from an EMBL/GenBank/DDBJ whole genome shotgun (WGS) entry which is preliminary data.</text>
</comment>
<dbReference type="STRING" id="1693.BMIN_0833"/>
<keyword evidence="4 6" id="KW-0175">Coiled coil</keyword>
<evidence type="ECO:0000256" key="1">
    <source>
        <dbReference type="ARBA" id="ARBA00022490"/>
    </source>
</evidence>
<feature type="coiled-coil region" evidence="6">
    <location>
        <begin position="248"/>
        <end position="275"/>
    </location>
</feature>
<dbReference type="CDD" id="cd03278">
    <property type="entry name" value="ABC_SMC_barmotin"/>
    <property type="match status" value="1"/>
</dbReference>
<dbReference type="InterPro" id="IPR027417">
    <property type="entry name" value="P-loop_NTPase"/>
</dbReference>
<dbReference type="GO" id="GO:0005694">
    <property type="term" value="C:chromosome"/>
    <property type="evidence" value="ECO:0007669"/>
    <property type="project" value="InterPro"/>
</dbReference>
<feature type="coiled-coil region" evidence="6">
    <location>
        <begin position="167"/>
        <end position="201"/>
    </location>
</feature>
<feature type="compositionally biased region" description="Basic and acidic residues" evidence="7">
    <location>
        <begin position="724"/>
        <end position="733"/>
    </location>
</feature>